<dbReference type="GO" id="GO:0007165">
    <property type="term" value="P:signal transduction"/>
    <property type="evidence" value="ECO:0007669"/>
    <property type="project" value="UniProtKB-KW"/>
</dbReference>
<keyword evidence="4" id="KW-0812">Transmembrane</keyword>
<gene>
    <name evidence="7" type="ORF">E7512_08960</name>
</gene>
<feature type="domain" description="HAMP" evidence="6">
    <location>
        <begin position="62"/>
        <end position="115"/>
    </location>
</feature>
<feature type="domain" description="Methyl-accepting transducer" evidence="5">
    <location>
        <begin position="167"/>
        <end position="396"/>
    </location>
</feature>
<keyword evidence="3" id="KW-0807">Transducer</keyword>
<dbReference type="GO" id="GO:0005886">
    <property type="term" value="C:plasma membrane"/>
    <property type="evidence" value="ECO:0007669"/>
    <property type="project" value="TreeGrafter"/>
</dbReference>
<evidence type="ECO:0000256" key="2">
    <source>
        <dbReference type="ARBA" id="ARBA00029447"/>
    </source>
</evidence>
<evidence type="ECO:0000313" key="7">
    <source>
        <dbReference type="EMBL" id="MBE6833692.1"/>
    </source>
</evidence>
<dbReference type="Gene3D" id="1.10.287.950">
    <property type="entry name" value="Methyl-accepting chemotaxis protein"/>
    <property type="match status" value="1"/>
</dbReference>
<evidence type="ECO:0000256" key="3">
    <source>
        <dbReference type="PROSITE-ProRule" id="PRU00284"/>
    </source>
</evidence>
<dbReference type="GO" id="GO:0004888">
    <property type="term" value="F:transmembrane signaling receptor activity"/>
    <property type="evidence" value="ECO:0007669"/>
    <property type="project" value="TreeGrafter"/>
</dbReference>
<dbReference type="InterPro" id="IPR003660">
    <property type="entry name" value="HAMP_dom"/>
</dbReference>
<dbReference type="EMBL" id="SVNY01000004">
    <property type="protein sequence ID" value="MBE6833692.1"/>
    <property type="molecule type" value="Genomic_DNA"/>
</dbReference>
<reference evidence="7" key="1">
    <citation type="submission" date="2019-04" db="EMBL/GenBank/DDBJ databases">
        <title>Evolution of Biomass-Degrading Anaerobic Consortia Revealed by Metagenomics.</title>
        <authorList>
            <person name="Peng X."/>
        </authorList>
    </citation>
    <scope>NUCLEOTIDE SEQUENCE</scope>
    <source>
        <strain evidence="7">SIG551</strain>
    </source>
</reference>
<keyword evidence="1" id="KW-0145">Chemotaxis</keyword>
<dbReference type="Proteomes" id="UP000754750">
    <property type="component" value="Unassembled WGS sequence"/>
</dbReference>
<sequence>MMKSIRFRIASILLAIIVLLSVSFGTISTLLIKSGADEIFWITILTLVYCLVGVVVSFWIGGKIAKPISVCADRLYALSEGDLKSPVPQIHTKDETRRLADATEVIVLNLRAIISDLVSLLEGLSRSNFNVRSQAKDAYRGDFKPLSDHFEKIVLSLNDTLSQINQSANMVSNESEQVSYGAQNLAQGASEQTASIEELAAAIHHLSDKVKENALNAVQAGEWATQTMDEVGQCNDKMQSMVQAMKRIEQTSSQISNIVKAIEDIAFQTNILALNAAVEASRAGEAGKGFAVVADEVRNLASKSAESAKSTSALITDSLSAVSEGSRMVGEALDALQAVTKSMAETQREHREIAEVTEEQSTAVDHLTTVMDQISAVVQTNSATAEESAAASEELSSQAQMMKSLVSQFQLRSTSSAPARNTKA</sequence>
<dbReference type="RefSeq" id="WP_020073669.1">
    <property type="nucleotide sequence ID" value="NZ_JBKWRC010000002.1"/>
</dbReference>
<dbReference type="GO" id="GO:0006935">
    <property type="term" value="P:chemotaxis"/>
    <property type="evidence" value="ECO:0007669"/>
    <property type="project" value="UniProtKB-KW"/>
</dbReference>
<dbReference type="PROSITE" id="PS50111">
    <property type="entry name" value="CHEMOTAXIS_TRANSDUC_2"/>
    <property type="match status" value="1"/>
</dbReference>
<dbReference type="SMART" id="SM00283">
    <property type="entry name" value="MA"/>
    <property type="match status" value="1"/>
</dbReference>
<evidence type="ECO:0000256" key="1">
    <source>
        <dbReference type="ARBA" id="ARBA00022500"/>
    </source>
</evidence>
<dbReference type="Gene3D" id="6.10.340.10">
    <property type="match status" value="1"/>
</dbReference>
<dbReference type="AlphaFoldDB" id="A0A928KS35"/>
<comment type="similarity">
    <text evidence="2">Belongs to the methyl-accepting chemotaxis (MCP) protein family.</text>
</comment>
<evidence type="ECO:0000256" key="4">
    <source>
        <dbReference type="SAM" id="Phobius"/>
    </source>
</evidence>
<name>A0A928KS35_9FIRM</name>
<proteinExistence type="inferred from homology"/>
<dbReference type="Pfam" id="PF00672">
    <property type="entry name" value="HAMP"/>
    <property type="match status" value="1"/>
</dbReference>
<dbReference type="PANTHER" id="PTHR43531">
    <property type="entry name" value="PROTEIN ICFG"/>
    <property type="match status" value="1"/>
</dbReference>
<dbReference type="SUPFAM" id="SSF58104">
    <property type="entry name" value="Methyl-accepting chemotaxis protein (MCP) signaling domain"/>
    <property type="match status" value="1"/>
</dbReference>
<evidence type="ECO:0000259" key="5">
    <source>
        <dbReference type="PROSITE" id="PS50111"/>
    </source>
</evidence>
<dbReference type="PROSITE" id="PS50885">
    <property type="entry name" value="HAMP"/>
    <property type="match status" value="1"/>
</dbReference>
<dbReference type="InterPro" id="IPR051310">
    <property type="entry name" value="MCP_chemotaxis"/>
</dbReference>
<dbReference type="Pfam" id="PF00015">
    <property type="entry name" value="MCPsignal"/>
    <property type="match status" value="1"/>
</dbReference>
<evidence type="ECO:0000259" key="6">
    <source>
        <dbReference type="PROSITE" id="PS50885"/>
    </source>
</evidence>
<evidence type="ECO:0000313" key="8">
    <source>
        <dbReference type="Proteomes" id="UP000754750"/>
    </source>
</evidence>
<organism evidence="7 8">
    <name type="scientific">Faecalispora sporosphaeroides</name>
    <dbReference type="NCBI Taxonomy" id="1549"/>
    <lineage>
        <taxon>Bacteria</taxon>
        <taxon>Bacillati</taxon>
        <taxon>Bacillota</taxon>
        <taxon>Clostridia</taxon>
        <taxon>Eubacteriales</taxon>
        <taxon>Oscillospiraceae</taxon>
        <taxon>Faecalispora</taxon>
    </lineage>
</organism>
<dbReference type="InterPro" id="IPR004089">
    <property type="entry name" value="MCPsignal_dom"/>
</dbReference>
<dbReference type="PANTHER" id="PTHR43531:SF11">
    <property type="entry name" value="METHYL-ACCEPTING CHEMOTAXIS PROTEIN 3"/>
    <property type="match status" value="1"/>
</dbReference>
<keyword evidence="4" id="KW-0472">Membrane</keyword>
<accession>A0A928KS35</accession>
<protein>
    <submittedName>
        <fullName evidence="7">Methyl-accepting chemotaxis protein</fullName>
    </submittedName>
</protein>
<keyword evidence="4" id="KW-1133">Transmembrane helix</keyword>
<comment type="caution">
    <text evidence="7">The sequence shown here is derived from an EMBL/GenBank/DDBJ whole genome shotgun (WGS) entry which is preliminary data.</text>
</comment>
<feature type="transmembrane region" description="Helical" evidence="4">
    <location>
        <begin position="41"/>
        <end position="60"/>
    </location>
</feature>